<gene>
    <name evidence="2" type="ORF">CCUG60883_01135</name>
    <name evidence="1" type="ORF">CCUG60885_03985</name>
</gene>
<reference evidence="3 4" key="1">
    <citation type="journal article" date="2019" name="Sci. Rep.">
        <title>Extended insight into the Mycobacterium chelonae-abscessus complex through whole genome sequencing of Mycobacterium salmoniphilum outbreak and Mycobacterium salmoniphilum-like strains.</title>
        <authorList>
            <person name="Behra P.R.K."/>
            <person name="Das S."/>
            <person name="Pettersson B.M.F."/>
            <person name="Shirreff L."/>
            <person name="DuCote T."/>
            <person name="Jacobsson K.G."/>
            <person name="Ennis D.G."/>
            <person name="Kirsebom L.A."/>
        </authorList>
    </citation>
    <scope>NUCLEOTIDE SEQUENCE [LARGE SCALE GENOMIC DNA]</scope>
    <source>
        <strain evidence="2 3">CCUG 60883</strain>
        <strain evidence="1 4">CCUG 60885</strain>
    </source>
</reference>
<dbReference type="AlphaFoldDB" id="A0A4R8SBD9"/>
<evidence type="ECO:0000313" key="3">
    <source>
        <dbReference type="Proteomes" id="UP000294844"/>
    </source>
</evidence>
<evidence type="ECO:0000313" key="2">
    <source>
        <dbReference type="EMBL" id="TEA07107.1"/>
    </source>
</evidence>
<comment type="caution">
    <text evidence="1">The sequence shown here is derived from an EMBL/GenBank/DDBJ whole genome shotgun (WGS) entry which is preliminary data.</text>
</comment>
<dbReference type="EMBL" id="PECM01000005">
    <property type="protein sequence ID" value="TEA07107.1"/>
    <property type="molecule type" value="Genomic_DNA"/>
</dbReference>
<accession>A0A4R8SBD9</accession>
<proteinExistence type="predicted"/>
<protein>
    <submittedName>
        <fullName evidence="1">Uncharacterized protein</fullName>
    </submittedName>
</protein>
<organism evidence="1 4">
    <name type="scientific">Mycobacteroides salmoniphilum</name>
    <dbReference type="NCBI Taxonomy" id="404941"/>
    <lineage>
        <taxon>Bacteria</taxon>
        <taxon>Bacillati</taxon>
        <taxon>Actinomycetota</taxon>
        <taxon>Actinomycetes</taxon>
        <taxon>Mycobacteriales</taxon>
        <taxon>Mycobacteriaceae</taxon>
        <taxon>Mycobacteroides</taxon>
    </lineage>
</organism>
<sequence>MLKHRPLYASLWITCPVAAFHKDQTDPCSTLASTTTEIESKLPNQLPRSTPFQLLRTANFQLERIFFRQKPDQERARPKYGKGRQASGFIT</sequence>
<dbReference type="Proteomes" id="UP000294844">
    <property type="component" value="Unassembled WGS sequence"/>
</dbReference>
<dbReference type="Proteomes" id="UP000295685">
    <property type="component" value="Unassembled WGS sequence"/>
</dbReference>
<keyword evidence="3" id="KW-1185">Reference proteome</keyword>
<name>A0A4R8SBD9_9MYCO</name>
<evidence type="ECO:0000313" key="1">
    <source>
        <dbReference type="EMBL" id="TDZ91876.1"/>
    </source>
</evidence>
<evidence type="ECO:0000313" key="4">
    <source>
        <dbReference type="Proteomes" id="UP000295685"/>
    </source>
</evidence>
<dbReference type="EMBL" id="PECK01000008">
    <property type="protein sequence ID" value="TDZ91876.1"/>
    <property type="molecule type" value="Genomic_DNA"/>
</dbReference>